<protein>
    <submittedName>
        <fullName evidence="1">Uncharacterized protein</fullName>
    </submittedName>
</protein>
<gene>
    <name evidence="1" type="ORF">B0T16DRAFT_414369</name>
</gene>
<organism evidence="1 2">
    <name type="scientific">Cercophora newfieldiana</name>
    <dbReference type="NCBI Taxonomy" id="92897"/>
    <lineage>
        <taxon>Eukaryota</taxon>
        <taxon>Fungi</taxon>
        <taxon>Dikarya</taxon>
        <taxon>Ascomycota</taxon>
        <taxon>Pezizomycotina</taxon>
        <taxon>Sordariomycetes</taxon>
        <taxon>Sordariomycetidae</taxon>
        <taxon>Sordariales</taxon>
        <taxon>Lasiosphaeriaceae</taxon>
        <taxon>Cercophora</taxon>
    </lineage>
</organism>
<dbReference type="AlphaFoldDB" id="A0AA39Y6X2"/>
<accession>A0AA39Y6X2</accession>
<evidence type="ECO:0000313" key="2">
    <source>
        <dbReference type="Proteomes" id="UP001174936"/>
    </source>
</evidence>
<sequence>MNVVFSLEMPLMTVVSSASLTESGLAGPMLAAGFRPRICALMSLMGGLTELHGGNDAESALDMLSAVRTDEVMFQNSGDSSGGKTKLRPKGRAVAIKPQWSALGTSVQTPG</sequence>
<comment type="caution">
    <text evidence="1">The sequence shown here is derived from an EMBL/GenBank/DDBJ whole genome shotgun (WGS) entry which is preliminary data.</text>
</comment>
<name>A0AA39Y6X2_9PEZI</name>
<evidence type="ECO:0000313" key="1">
    <source>
        <dbReference type="EMBL" id="KAK0646839.1"/>
    </source>
</evidence>
<dbReference type="Proteomes" id="UP001174936">
    <property type="component" value="Unassembled WGS sequence"/>
</dbReference>
<dbReference type="EMBL" id="JAULSV010000004">
    <property type="protein sequence ID" value="KAK0646839.1"/>
    <property type="molecule type" value="Genomic_DNA"/>
</dbReference>
<proteinExistence type="predicted"/>
<reference evidence="1" key="1">
    <citation type="submission" date="2023-06" db="EMBL/GenBank/DDBJ databases">
        <title>Genome-scale phylogeny and comparative genomics of the fungal order Sordariales.</title>
        <authorList>
            <consortium name="Lawrence Berkeley National Laboratory"/>
            <person name="Hensen N."/>
            <person name="Bonometti L."/>
            <person name="Westerberg I."/>
            <person name="Brannstrom I.O."/>
            <person name="Guillou S."/>
            <person name="Cros-Aarteil S."/>
            <person name="Calhoun S."/>
            <person name="Haridas S."/>
            <person name="Kuo A."/>
            <person name="Mondo S."/>
            <person name="Pangilinan J."/>
            <person name="Riley R."/>
            <person name="Labutti K."/>
            <person name="Andreopoulos B."/>
            <person name="Lipzen A."/>
            <person name="Chen C."/>
            <person name="Yanf M."/>
            <person name="Daum C."/>
            <person name="Ng V."/>
            <person name="Clum A."/>
            <person name="Steindorff A."/>
            <person name="Ohm R."/>
            <person name="Martin F."/>
            <person name="Silar P."/>
            <person name="Natvig D."/>
            <person name="Lalanne C."/>
            <person name="Gautier V."/>
            <person name="Ament-Velasquez S.L."/>
            <person name="Kruys A."/>
            <person name="Hutchinson M.I."/>
            <person name="Powell A.J."/>
            <person name="Barry K."/>
            <person name="Miller A.N."/>
            <person name="Grigoriev I.V."/>
            <person name="Debuchy R."/>
            <person name="Gladieux P."/>
            <person name="Thoren M.H."/>
            <person name="Johannesson H."/>
        </authorList>
    </citation>
    <scope>NUCLEOTIDE SEQUENCE</scope>
    <source>
        <strain evidence="1">SMH2532-1</strain>
    </source>
</reference>
<keyword evidence="2" id="KW-1185">Reference proteome</keyword>